<keyword evidence="6" id="KW-1133">Transmembrane helix</keyword>
<dbReference type="Gene3D" id="3.90.190.10">
    <property type="entry name" value="Protein tyrosine phosphatase superfamily"/>
    <property type="match status" value="1"/>
</dbReference>
<evidence type="ECO:0000256" key="4">
    <source>
        <dbReference type="ARBA" id="ARBA00022912"/>
    </source>
</evidence>
<feature type="transmembrane region" description="Helical" evidence="6">
    <location>
        <begin position="22"/>
        <end position="42"/>
    </location>
</feature>
<protein>
    <recommendedName>
        <fullName evidence="2">protein-tyrosine-phosphatase</fullName>
        <ecNumber evidence="2">3.1.3.48</ecNumber>
    </recommendedName>
</protein>
<keyword evidence="3" id="KW-0378">Hydrolase</keyword>
<feature type="region of interest" description="Disordered" evidence="5">
    <location>
        <begin position="74"/>
        <end position="142"/>
    </location>
</feature>
<name>A0ABY7F7M9_MYAAR</name>
<evidence type="ECO:0000313" key="9">
    <source>
        <dbReference type="Proteomes" id="UP001164746"/>
    </source>
</evidence>
<organism evidence="8 9">
    <name type="scientific">Mya arenaria</name>
    <name type="common">Soft-shell clam</name>
    <dbReference type="NCBI Taxonomy" id="6604"/>
    <lineage>
        <taxon>Eukaryota</taxon>
        <taxon>Metazoa</taxon>
        <taxon>Spiralia</taxon>
        <taxon>Lophotrochozoa</taxon>
        <taxon>Mollusca</taxon>
        <taxon>Bivalvia</taxon>
        <taxon>Autobranchia</taxon>
        <taxon>Heteroconchia</taxon>
        <taxon>Euheterodonta</taxon>
        <taxon>Imparidentia</taxon>
        <taxon>Neoheterodontei</taxon>
        <taxon>Myida</taxon>
        <taxon>Myoidea</taxon>
        <taxon>Myidae</taxon>
        <taxon>Mya</taxon>
    </lineage>
</organism>
<evidence type="ECO:0000256" key="2">
    <source>
        <dbReference type="ARBA" id="ARBA00013064"/>
    </source>
</evidence>
<evidence type="ECO:0000256" key="5">
    <source>
        <dbReference type="SAM" id="MobiDB-lite"/>
    </source>
</evidence>
<dbReference type="InterPro" id="IPR050348">
    <property type="entry name" value="Protein-Tyr_Phosphatase"/>
</dbReference>
<reference evidence="8" key="1">
    <citation type="submission" date="2022-11" db="EMBL/GenBank/DDBJ databases">
        <title>Centuries of genome instability and evolution in soft-shell clam transmissible cancer (bioRxiv).</title>
        <authorList>
            <person name="Hart S.F.M."/>
            <person name="Yonemitsu M.A."/>
            <person name="Giersch R.M."/>
            <person name="Beal B.F."/>
            <person name="Arriagada G."/>
            <person name="Davis B.W."/>
            <person name="Ostrander E.A."/>
            <person name="Goff S.P."/>
            <person name="Metzger M.J."/>
        </authorList>
    </citation>
    <scope>NUCLEOTIDE SEQUENCE</scope>
    <source>
        <strain evidence="8">MELC-2E11</strain>
        <tissue evidence="8">Siphon/mantle</tissue>
    </source>
</reference>
<evidence type="ECO:0000313" key="8">
    <source>
        <dbReference type="EMBL" id="WAR17026.1"/>
    </source>
</evidence>
<dbReference type="InterPro" id="IPR000242">
    <property type="entry name" value="PTP_cat"/>
</dbReference>
<dbReference type="PROSITE" id="PS50055">
    <property type="entry name" value="TYR_PHOSPHATASE_PTP"/>
    <property type="match status" value="1"/>
</dbReference>
<dbReference type="EMBL" id="CP111021">
    <property type="protein sequence ID" value="WAR17026.1"/>
    <property type="molecule type" value="Genomic_DNA"/>
</dbReference>
<evidence type="ECO:0000256" key="6">
    <source>
        <dbReference type="SAM" id="Phobius"/>
    </source>
</evidence>
<keyword evidence="4" id="KW-0904">Protein phosphatase</keyword>
<keyword evidence="6" id="KW-0472">Membrane</keyword>
<dbReference type="CDD" id="cd00047">
    <property type="entry name" value="PTPc"/>
    <property type="match status" value="1"/>
</dbReference>
<evidence type="ECO:0000256" key="1">
    <source>
        <dbReference type="ARBA" id="ARBA00009580"/>
    </source>
</evidence>
<dbReference type="SMART" id="SM00194">
    <property type="entry name" value="PTPc"/>
    <property type="match status" value="1"/>
</dbReference>
<feature type="compositionally biased region" description="Polar residues" evidence="5">
    <location>
        <begin position="82"/>
        <end position="114"/>
    </location>
</feature>
<gene>
    <name evidence="8" type="ORF">MAR_031620</name>
</gene>
<dbReference type="Proteomes" id="UP001164746">
    <property type="component" value="Chromosome 10"/>
</dbReference>
<dbReference type="PANTHER" id="PTHR19134">
    <property type="entry name" value="RECEPTOR-TYPE TYROSINE-PROTEIN PHOSPHATASE"/>
    <property type="match status" value="1"/>
</dbReference>
<dbReference type="InterPro" id="IPR029021">
    <property type="entry name" value="Prot-tyrosine_phosphatase-like"/>
</dbReference>
<comment type="similarity">
    <text evidence="1">Belongs to the protein-tyrosine phosphatase family.</text>
</comment>
<dbReference type="PANTHER" id="PTHR19134:SF562">
    <property type="entry name" value="PROTEIN-TYROSINE-PHOSPHATASE"/>
    <property type="match status" value="1"/>
</dbReference>
<evidence type="ECO:0000259" key="7">
    <source>
        <dbReference type="PROSITE" id="PS50055"/>
    </source>
</evidence>
<dbReference type="EC" id="3.1.3.48" evidence="2"/>
<evidence type="ECO:0000256" key="3">
    <source>
        <dbReference type="ARBA" id="ARBA00022801"/>
    </source>
</evidence>
<dbReference type="Pfam" id="PF00102">
    <property type="entry name" value="Y_phosphatase"/>
    <property type="match status" value="1"/>
</dbReference>
<proteinExistence type="inferred from homology"/>
<accession>A0ABY7F7M9</accession>
<sequence length="378" mass="42722">MEQAVGASNISRNDEVGLPVEAIAGGGGVVVICIVVALSIVIRRSIRKPVSSQTMQNGNTTFQADIIKENETESKIKRKSSEQNQPATRQQANEPTSVKQQVSTHEETAFQNENGLEIDDESNGVLDTSSTDDHTYYNELGTSSNKSKIPIDQLVKYVDGKNHEAFVAEFEGYKKPKQYIATLGPMSKQLEDFSLFWKMIWQQRVEKIVMVTNLVENGSPKCEQYWPNQGASKTYGDIKVESRSEDEYAEFTRRAFTVAMEQYQFLHTAVVYSLTFDCKQIKGENFDQYMSNHSTQELNNQFNNIGIYYPAANQDVLKKETFEVSCSREEQKTFYSELTLTIQHKGAGEQFVFCHGCVSEYLSSFDVYANFSEKTGNI</sequence>
<keyword evidence="6" id="KW-0812">Transmembrane</keyword>
<dbReference type="SUPFAM" id="SSF52799">
    <property type="entry name" value="(Phosphotyrosine protein) phosphatases II"/>
    <property type="match status" value="1"/>
</dbReference>
<keyword evidence="9" id="KW-1185">Reference proteome</keyword>
<feature type="domain" description="Tyrosine-protein phosphatase" evidence="7">
    <location>
        <begin position="137"/>
        <end position="258"/>
    </location>
</feature>